<keyword evidence="1" id="KW-0472">Membrane</keyword>
<dbReference type="Proteomes" id="UP000250257">
    <property type="component" value="Unassembled WGS sequence"/>
</dbReference>
<protein>
    <submittedName>
        <fullName evidence="2">Uncharacterized protein</fullName>
    </submittedName>
</protein>
<reference evidence="2 3" key="1">
    <citation type="submission" date="2018-06" db="EMBL/GenBank/DDBJ databases">
        <authorList>
            <consortium name="Pathogen Informatics"/>
            <person name="Doyle S."/>
        </authorList>
    </citation>
    <scope>NUCLEOTIDE SEQUENCE [LARGE SCALE GENOMIC DNA]</scope>
    <source>
        <strain evidence="2 3">NCTC13940</strain>
    </source>
</reference>
<evidence type="ECO:0000313" key="2">
    <source>
        <dbReference type="EMBL" id="SQC69824.1"/>
    </source>
</evidence>
<feature type="transmembrane region" description="Helical" evidence="1">
    <location>
        <begin position="7"/>
        <end position="26"/>
    </location>
</feature>
<proteinExistence type="predicted"/>
<keyword evidence="1" id="KW-0812">Transmembrane</keyword>
<feature type="transmembrane region" description="Helical" evidence="1">
    <location>
        <begin position="32"/>
        <end position="50"/>
    </location>
</feature>
<sequence length="58" mass="6895">MRNKMIGLFFGTILVLILLLYIAYVYLNQQFIWVAGILFVGGTIFNWFLYRRCLTTKK</sequence>
<name>A0A2X3HEZ4_9LIST</name>
<evidence type="ECO:0000313" key="3">
    <source>
        <dbReference type="Proteomes" id="UP000250257"/>
    </source>
</evidence>
<accession>A0A2X3HEZ4</accession>
<dbReference type="EMBL" id="UAWT01000019">
    <property type="protein sequence ID" value="SQC69824.1"/>
    <property type="molecule type" value="Genomic_DNA"/>
</dbReference>
<gene>
    <name evidence="2" type="ORF">NCTC13940_01728</name>
</gene>
<evidence type="ECO:0000256" key="1">
    <source>
        <dbReference type="SAM" id="Phobius"/>
    </source>
</evidence>
<keyword evidence="1" id="KW-1133">Transmembrane helix</keyword>
<dbReference type="AlphaFoldDB" id="A0A2X3HEZ4"/>
<organism evidence="2 3">
    <name type="scientific">Listeria fleischmannii subsp. fleischmannii</name>
    <dbReference type="NCBI Taxonomy" id="1671902"/>
    <lineage>
        <taxon>Bacteria</taxon>
        <taxon>Bacillati</taxon>
        <taxon>Bacillota</taxon>
        <taxon>Bacilli</taxon>
        <taxon>Bacillales</taxon>
        <taxon>Listeriaceae</taxon>
        <taxon>Listeria</taxon>
    </lineage>
</organism>